<organism evidence="3 4">
    <name type="scientific">Biomphalaria pfeifferi</name>
    <name type="common">Bloodfluke planorb</name>
    <name type="synonym">Freshwater snail</name>
    <dbReference type="NCBI Taxonomy" id="112525"/>
    <lineage>
        <taxon>Eukaryota</taxon>
        <taxon>Metazoa</taxon>
        <taxon>Spiralia</taxon>
        <taxon>Lophotrochozoa</taxon>
        <taxon>Mollusca</taxon>
        <taxon>Gastropoda</taxon>
        <taxon>Heterobranchia</taxon>
        <taxon>Euthyneura</taxon>
        <taxon>Panpulmonata</taxon>
        <taxon>Hygrophila</taxon>
        <taxon>Lymnaeoidea</taxon>
        <taxon>Planorbidae</taxon>
        <taxon>Biomphalaria</taxon>
    </lineage>
</organism>
<reference evidence="3" key="1">
    <citation type="journal article" date="2023" name="PLoS Negl. Trop. Dis.">
        <title>A genome sequence for Biomphalaria pfeifferi, the major vector snail for the human-infecting parasite Schistosoma mansoni.</title>
        <authorList>
            <person name="Bu L."/>
            <person name="Lu L."/>
            <person name="Laidemitt M.R."/>
            <person name="Zhang S.M."/>
            <person name="Mutuku M."/>
            <person name="Mkoji G."/>
            <person name="Steinauer M."/>
            <person name="Loker E.S."/>
        </authorList>
    </citation>
    <scope>NUCLEOTIDE SEQUENCE</scope>
    <source>
        <strain evidence="3">KasaAsao</strain>
    </source>
</reference>
<dbReference type="GO" id="GO:0005737">
    <property type="term" value="C:cytoplasm"/>
    <property type="evidence" value="ECO:0007669"/>
    <property type="project" value="TreeGrafter"/>
</dbReference>
<dbReference type="InterPro" id="IPR024849">
    <property type="entry name" value="Shootin-1"/>
</dbReference>
<feature type="compositionally biased region" description="Acidic residues" evidence="2">
    <location>
        <begin position="470"/>
        <end position="483"/>
    </location>
</feature>
<name>A0AAD8EXW5_BIOPF</name>
<sequence>MTDNLDSIDFWKNKCKELEKVIKTLSNHCLKVVEKHEELLVNYKKNQDQYSILLQRLKEKGDQIKKAKEVLGPVTQEYEALKEKYEIAVRCQYEAENFASKVNNKNKILKRQSQMLLDKLTNVNIVDINIDDENDKDNEEENEYIKKLNQQVEELEEQSSSLGAELKTLKEDYELEKGFNQKLKEKVESLKAKVSQLKKANTSQEETLGLLAKTSEKAFLEYQELMKQFENEITDRTAVEKIAHNLYAEREAARRQSAMLMKDIGADKKLMEALIQNEDLTTKLETTKKDLEYKIQILEEQLAAENNSSAAQMLENENSSLAQERDALLQRLSESEKNSEQLRAQYSLLMKKYEELESKYERAVAPPPPPPPPPPQMSKPGSFLSRITGGGRKKQREIAQKRLQLGGAAVNVDYSKAVDEMMKRIQSGNISLRPVLKKRTQSCPEEEETSAMSELQSILGKMKKARSEDDLIGLDEPTFDEDSELGRTFKRIQARQGPDVKPKPLPRKLSTIKDEPDDISAD</sequence>
<protein>
    <submittedName>
        <fullName evidence="3">Shootin-1</fullName>
    </submittedName>
</protein>
<dbReference type="PANTHER" id="PTHR46606:SF5">
    <property type="entry name" value="SHOOTIN-1"/>
    <property type="match status" value="1"/>
</dbReference>
<accession>A0AAD8EXW5</accession>
<feature type="coiled-coil region" evidence="1">
    <location>
        <begin position="8"/>
        <end position="60"/>
    </location>
</feature>
<feature type="compositionally biased region" description="Pro residues" evidence="2">
    <location>
        <begin position="365"/>
        <end position="377"/>
    </location>
</feature>
<dbReference type="PANTHER" id="PTHR46606">
    <property type="entry name" value="SHOOTIN-1"/>
    <property type="match status" value="1"/>
</dbReference>
<feature type="coiled-coil region" evidence="1">
    <location>
        <begin position="138"/>
        <end position="232"/>
    </location>
</feature>
<gene>
    <name evidence="3" type="ORF">Bpfe_026022</name>
</gene>
<feature type="region of interest" description="Disordered" evidence="2">
    <location>
        <begin position="360"/>
        <end position="396"/>
    </location>
</feature>
<proteinExistence type="predicted"/>
<dbReference type="EMBL" id="JASAOG010000196">
    <property type="protein sequence ID" value="KAK0044522.1"/>
    <property type="molecule type" value="Genomic_DNA"/>
</dbReference>
<dbReference type="GO" id="GO:2001224">
    <property type="term" value="P:positive regulation of neuron migration"/>
    <property type="evidence" value="ECO:0007669"/>
    <property type="project" value="TreeGrafter"/>
</dbReference>
<reference evidence="3" key="2">
    <citation type="submission" date="2023-04" db="EMBL/GenBank/DDBJ databases">
        <authorList>
            <person name="Bu L."/>
            <person name="Lu L."/>
            <person name="Laidemitt M.R."/>
            <person name="Zhang S.M."/>
            <person name="Mutuku M."/>
            <person name="Mkoji G."/>
            <person name="Steinauer M."/>
            <person name="Loker E.S."/>
        </authorList>
    </citation>
    <scope>NUCLEOTIDE SEQUENCE</scope>
    <source>
        <strain evidence="3">KasaAsao</strain>
        <tissue evidence="3">Whole Snail</tissue>
    </source>
</reference>
<feature type="region of interest" description="Disordered" evidence="2">
    <location>
        <begin position="465"/>
        <end position="522"/>
    </location>
</feature>
<keyword evidence="4" id="KW-1185">Reference proteome</keyword>
<evidence type="ECO:0000313" key="4">
    <source>
        <dbReference type="Proteomes" id="UP001233172"/>
    </source>
</evidence>
<dbReference type="GO" id="GO:0044295">
    <property type="term" value="C:axonal growth cone"/>
    <property type="evidence" value="ECO:0007669"/>
    <property type="project" value="TreeGrafter"/>
</dbReference>
<keyword evidence="1" id="KW-0175">Coiled coil</keyword>
<dbReference type="Proteomes" id="UP001233172">
    <property type="component" value="Unassembled WGS sequence"/>
</dbReference>
<feature type="coiled-coil region" evidence="1">
    <location>
        <begin position="270"/>
        <end position="359"/>
    </location>
</feature>
<evidence type="ECO:0000256" key="1">
    <source>
        <dbReference type="SAM" id="Coils"/>
    </source>
</evidence>
<dbReference type="GO" id="GO:0048812">
    <property type="term" value="P:neuron projection morphogenesis"/>
    <property type="evidence" value="ECO:0007669"/>
    <property type="project" value="TreeGrafter"/>
</dbReference>
<evidence type="ECO:0000256" key="2">
    <source>
        <dbReference type="SAM" id="MobiDB-lite"/>
    </source>
</evidence>
<evidence type="ECO:0000313" key="3">
    <source>
        <dbReference type="EMBL" id="KAK0044522.1"/>
    </source>
</evidence>
<comment type="caution">
    <text evidence="3">The sequence shown here is derived from an EMBL/GenBank/DDBJ whole genome shotgun (WGS) entry which is preliminary data.</text>
</comment>
<dbReference type="GO" id="GO:0031252">
    <property type="term" value="C:cell leading edge"/>
    <property type="evidence" value="ECO:0007669"/>
    <property type="project" value="TreeGrafter"/>
</dbReference>
<dbReference type="AlphaFoldDB" id="A0AAD8EXW5"/>